<dbReference type="Gene3D" id="1.10.510.10">
    <property type="entry name" value="Transferase(Phosphotransferase) domain 1"/>
    <property type="match status" value="2"/>
</dbReference>
<dbReference type="InterPro" id="IPR008271">
    <property type="entry name" value="Ser/Thr_kinase_AS"/>
</dbReference>
<organism evidence="7 8">
    <name type="scientific">Acorus calamus</name>
    <name type="common">Sweet flag</name>
    <dbReference type="NCBI Taxonomy" id="4465"/>
    <lineage>
        <taxon>Eukaryota</taxon>
        <taxon>Viridiplantae</taxon>
        <taxon>Streptophyta</taxon>
        <taxon>Embryophyta</taxon>
        <taxon>Tracheophyta</taxon>
        <taxon>Spermatophyta</taxon>
        <taxon>Magnoliopsida</taxon>
        <taxon>Liliopsida</taxon>
        <taxon>Acoraceae</taxon>
        <taxon>Acorus</taxon>
    </lineage>
</organism>
<dbReference type="PANTHER" id="PTHR14030:SF4">
    <property type="entry name" value="BUB1 KINASE, ISOFORM A-RELATED"/>
    <property type="match status" value="1"/>
</dbReference>
<evidence type="ECO:0000259" key="5">
    <source>
        <dbReference type="PROSITE" id="PS50011"/>
    </source>
</evidence>
<accession>A0AAV9FHF8</accession>
<keyword evidence="2" id="KW-0158">Chromosome</keyword>
<sequence length="383" mass="44275">MDSISAEDPIFPWLRSIETVLEEFHSDAESSFSRLEGILGDCIRTFMNSDLYRDDVRFLKIWILYADVTQDVEKVYLEMEDKQIGISHSLLYEAFAFLMESKGNLVEALSFYQLGISRKAEPLERLKKMHKLFLNRISDFVDSCSNKNQKGFHRSLKKYAGKVPLNSLHTSSRNKVIELGGRKYQIKGCSGQGAFARVYKAFENSNPDDVVALKIQTPPFPWEFYMYRQLDMHISDDKRSSFGVAHRLHAYADWSILVCDFKAHGTLQDAINSYLVTGHCMEEELCIYYTLEMLHMLETLHSVGIIHGDFKPDNLLVRYARYWKVDLWKNLFSTLLNSSSHGNDPMVLRSLRETFEDHVCGDSQMIRKLKQLLVKQRASLCSS</sequence>
<keyword evidence="3" id="KW-0995">Kinetochore</keyword>
<comment type="caution">
    <text evidence="7">The sequence shown here is derived from an EMBL/GenBank/DDBJ whole genome shotgun (WGS) entry which is preliminary data.</text>
</comment>
<dbReference type="PROSITE" id="PS50011">
    <property type="entry name" value="PROTEIN_KINASE_DOM"/>
    <property type="match status" value="1"/>
</dbReference>
<feature type="domain" description="Protein kinase" evidence="5">
    <location>
        <begin position="184"/>
        <end position="383"/>
    </location>
</feature>
<proteinExistence type="predicted"/>
<dbReference type="GO" id="GO:0000776">
    <property type="term" value="C:kinetochore"/>
    <property type="evidence" value="ECO:0007669"/>
    <property type="project" value="UniProtKB-KW"/>
</dbReference>
<dbReference type="SMART" id="SM00220">
    <property type="entry name" value="S_TKc"/>
    <property type="match status" value="1"/>
</dbReference>
<feature type="domain" description="BUB1 N-terminal" evidence="6">
    <location>
        <begin position="1"/>
        <end position="155"/>
    </location>
</feature>
<dbReference type="Pfam" id="PF08311">
    <property type="entry name" value="Mad3_BUB1_I"/>
    <property type="match status" value="1"/>
</dbReference>
<dbReference type="InterPro" id="IPR013212">
    <property type="entry name" value="Mad3/Bub1_I"/>
</dbReference>
<dbReference type="GO" id="GO:0004672">
    <property type="term" value="F:protein kinase activity"/>
    <property type="evidence" value="ECO:0007669"/>
    <property type="project" value="InterPro"/>
</dbReference>
<evidence type="ECO:0000313" key="7">
    <source>
        <dbReference type="EMBL" id="KAK1325446.1"/>
    </source>
</evidence>
<dbReference type="SUPFAM" id="SSF56112">
    <property type="entry name" value="Protein kinase-like (PK-like)"/>
    <property type="match status" value="1"/>
</dbReference>
<dbReference type="PANTHER" id="PTHR14030">
    <property type="entry name" value="MITOTIC CHECKPOINT SERINE/THREONINE-PROTEIN KINASE BUB1"/>
    <property type="match status" value="1"/>
</dbReference>
<dbReference type="InterPro" id="IPR000719">
    <property type="entry name" value="Prot_kinase_dom"/>
</dbReference>
<dbReference type="GO" id="GO:0032991">
    <property type="term" value="C:protein-containing complex"/>
    <property type="evidence" value="ECO:0007669"/>
    <property type="project" value="UniProtKB-ARBA"/>
</dbReference>
<dbReference type="AlphaFoldDB" id="A0AAV9FHF8"/>
<dbReference type="PROSITE" id="PS51489">
    <property type="entry name" value="BUB1_N"/>
    <property type="match status" value="1"/>
</dbReference>
<gene>
    <name evidence="7" type="primary">PDPK1</name>
    <name evidence="7" type="ORF">QJS10_CPA01g03053</name>
</gene>
<evidence type="ECO:0000259" key="6">
    <source>
        <dbReference type="PROSITE" id="PS51489"/>
    </source>
</evidence>
<dbReference type="InterPro" id="IPR015661">
    <property type="entry name" value="Bub1/Mad3"/>
</dbReference>
<evidence type="ECO:0000256" key="3">
    <source>
        <dbReference type="ARBA" id="ARBA00022838"/>
    </source>
</evidence>
<evidence type="ECO:0000256" key="4">
    <source>
        <dbReference type="ARBA" id="ARBA00023328"/>
    </source>
</evidence>
<evidence type="ECO:0000256" key="1">
    <source>
        <dbReference type="ARBA" id="ARBA00004629"/>
    </source>
</evidence>
<dbReference type="SMART" id="SM00777">
    <property type="entry name" value="Mad3_BUB1_I"/>
    <property type="match status" value="1"/>
</dbReference>
<dbReference type="Pfam" id="PF00069">
    <property type="entry name" value="Pkinase"/>
    <property type="match status" value="1"/>
</dbReference>
<dbReference type="GO" id="GO:0007094">
    <property type="term" value="P:mitotic spindle assembly checkpoint signaling"/>
    <property type="evidence" value="ECO:0007669"/>
    <property type="project" value="InterPro"/>
</dbReference>
<comment type="subcellular location">
    <subcellularLocation>
        <location evidence="1">Chromosome</location>
        <location evidence="1">Centromere</location>
        <location evidence="1">Kinetochore</location>
    </subcellularLocation>
</comment>
<keyword evidence="4" id="KW-0137">Centromere</keyword>
<keyword evidence="7" id="KW-0418">Kinase</keyword>
<dbReference type="GO" id="GO:0051754">
    <property type="term" value="P:meiotic sister chromatid cohesion, centromeric"/>
    <property type="evidence" value="ECO:0007669"/>
    <property type="project" value="TreeGrafter"/>
</dbReference>
<dbReference type="Gene3D" id="1.25.40.430">
    <property type="match status" value="1"/>
</dbReference>
<keyword evidence="8" id="KW-1185">Reference proteome</keyword>
<dbReference type="Proteomes" id="UP001180020">
    <property type="component" value="Unassembled WGS sequence"/>
</dbReference>
<dbReference type="EMBL" id="JAUJYO010000001">
    <property type="protein sequence ID" value="KAK1325446.1"/>
    <property type="molecule type" value="Genomic_DNA"/>
</dbReference>
<evidence type="ECO:0000313" key="8">
    <source>
        <dbReference type="Proteomes" id="UP001180020"/>
    </source>
</evidence>
<dbReference type="PROSITE" id="PS00108">
    <property type="entry name" value="PROTEIN_KINASE_ST"/>
    <property type="match status" value="1"/>
</dbReference>
<evidence type="ECO:0000256" key="2">
    <source>
        <dbReference type="ARBA" id="ARBA00022454"/>
    </source>
</evidence>
<keyword evidence="7" id="KW-0808">Transferase</keyword>
<reference evidence="7" key="2">
    <citation type="submission" date="2023-06" db="EMBL/GenBank/DDBJ databases">
        <authorList>
            <person name="Ma L."/>
            <person name="Liu K.-W."/>
            <person name="Li Z."/>
            <person name="Hsiao Y.-Y."/>
            <person name="Qi Y."/>
            <person name="Fu T."/>
            <person name="Tang G."/>
            <person name="Zhang D."/>
            <person name="Sun W.-H."/>
            <person name="Liu D.-K."/>
            <person name="Li Y."/>
            <person name="Chen G.-Z."/>
            <person name="Liu X.-D."/>
            <person name="Liao X.-Y."/>
            <person name="Jiang Y.-T."/>
            <person name="Yu X."/>
            <person name="Hao Y."/>
            <person name="Huang J."/>
            <person name="Zhao X.-W."/>
            <person name="Ke S."/>
            <person name="Chen Y.-Y."/>
            <person name="Wu W.-L."/>
            <person name="Hsu J.-L."/>
            <person name="Lin Y.-F."/>
            <person name="Huang M.-D."/>
            <person name="Li C.-Y."/>
            <person name="Huang L."/>
            <person name="Wang Z.-W."/>
            <person name="Zhao X."/>
            <person name="Zhong W.-Y."/>
            <person name="Peng D.-H."/>
            <person name="Ahmad S."/>
            <person name="Lan S."/>
            <person name="Zhang J.-S."/>
            <person name="Tsai W.-C."/>
            <person name="Van De Peer Y."/>
            <person name="Liu Z.-J."/>
        </authorList>
    </citation>
    <scope>NUCLEOTIDE SEQUENCE</scope>
    <source>
        <strain evidence="7">CP</strain>
        <tissue evidence="7">Leaves</tissue>
    </source>
</reference>
<reference evidence="7" key="1">
    <citation type="journal article" date="2023" name="Nat. Commun.">
        <title>Diploid and tetraploid genomes of Acorus and the evolution of monocots.</title>
        <authorList>
            <person name="Ma L."/>
            <person name="Liu K.W."/>
            <person name="Li Z."/>
            <person name="Hsiao Y.Y."/>
            <person name="Qi Y."/>
            <person name="Fu T."/>
            <person name="Tang G.D."/>
            <person name="Zhang D."/>
            <person name="Sun W.H."/>
            <person name="Liu D.K."/>
            <person name="Li Y."/>
            <person name="Chen G.Z."/>
            <person name="Liu X.D."/>
            <person name="Liao X.Y."/>
            <person name="Jiang Y.T."/>
            <person name="Yu X."/>
            <person name="Hao Y."/>
            <person name="Huang J."/>
            <person name="Zhao X.W."/>
            <person name="Ke S."/>
            <person name="Chen Y.Y."/>
            <person name="Wu W.L."/>
            <person name="Hsu J.L."/>
            <person name="Lin Y.F."/>
            <person name="Huang M.D."/>
            <person name="Li C.Y."/>
            <person name="Huang L."/>
            <person name="Wang Z.W."/>
            <person name="Zhao X."/>
            <person name="Zhong W.Y."/>
            <person name="Peng D.H."/>
            <person name="Ahmad S."/>
            <person name="Lan S."/>
            <person name="Zhang J.S."/>
            <person name="Tsai W.C."/>
            <person name="Van de Peer Y."/>
            <person name="Liu Z.J."/>
        </authorList>
    </citation>
    <scope>NUCLEOTIDE SEQUENCE</scope>
    <source>
        <strain evidence="7">CP</strain>
    </source>
</reference>
<name>A0AAV9FHF8_ACOCL</name>
<dbReference type="InterPro" id="IPR011009">
    <property type="entry name" value="Kinase-like_dom_sf"/>
</dbReference>
<protein>
    <submittedName>
        <fullName evidence="7">3-phosphoinositide-dependent protein kinase 1</fullName>
    </submittedName>
</protein>
<dbReference type="GO" id="GO:0005524">
    <property type="term" value="F:ATP binding"/>
    <property type="evidence" value="ECO:0007669"/>
    <property type="project" value="InterPro"/>
</dbReference>